<dbReference type="Proteomes" id="UP001152795">
    <property type="component" value="Unassembled WGS sequence"/>
</dbReference>
<dbReference type="EMBL" id="CACRXK020021493">
    <property type="protein sequence ID" value="CAB4035912.1"/>
    <property type="molecule type" value="Genomic_DNA"/>
</dbReference>
<proteinExistence type="predicted"/>
<organism evidence="1 2">
    <name type="scientific">Paramuricea clavata</name>
    <name type="common">Red gorgonian</name>
    <name type="synonym">Violescent sea-whip</name>
    <dbReference type="NCBI Taxonomy" id="317549"/>
    <lineage>
        <taxon>Eukaryota</taxon>
        <taxon>Metazoa</taxon>
        <taxon>Cnidaria</taxon>
        <taxon>Anthozoa</taxon>
        <taxon>Octocorallia</taxon>
        <taxon>Malacalcyonacea</taxon>
        <taxon>Plexauridae</taxon>
        <taxon>Paramuricea</taxon>
    </lineage>
</organism>
<comment type="caution">
    <text evidence="1">The sequence shown here is derived from an EMBL/GenBank/DDBJ whole genome shotgun (WGS) entry which is preliminary data.</text>
</comment>
<keyword evidence="2" id="KW-1185">Reference proteome</keyword>
<protein>
    <submittedName>
        <fullName evidence="1">Uncharacterized protein</fullName>
    </submittedName>
</protein>
<evidence type="ECO:0000313" key="1">
    <source>
        <dbReference type="EMBL" id="CAB4035912.1"/>
    </source>
</evidence>
<evidence type="ECO:0000313" key="2">
    <source>
        <dbReference type="Proteomes" id="UP001152795"/>
    </source>
</evidence>
<sequence length="162" mass="19222">MNENLRIRYHNKLKVYKNILKLKKEKFQFEKLVDLENAAQNDPNSFWKILKNIEDETPNSSGSNVISEEQWLSYFQTLHSRHELNELQNNITTSLSVEEQNRHHFTNLDYLITDMEIKNAAKKLKKNQTFSLEINSSKKLKNTPTLDSNFHLTDHLLKQLKH</sequence>
<reference evidence="1" key="1">
    <citation type="submission" date="2020-04" db="EMBL/GenBank/DDBJ databases">
        <authorList>
            <person name="Alioto T."/>
            <person name="Alioto T."/>
            <person name="Gomez Garrido J."/>
        </authorList>
    </citation>
    <scope>NUCLEOTIDE SEQUENCE</scope>
    <source>
        <strain evidence="1">A484AB</strain>
    </source>
</reference>
<name>A0A6S7LES9_PARCT</name>
<gene>
    <name evidence="1" type="ORF">PACLA_8A064233</name>
</gene>
<dbReference type="AlphaFoldDB" id="A0A6S7LES9"/>
<accession>A0A6S7LES9</accession>